<comment type="pathway">
    <text evidence="3">Purine metabolism; urate degradation; (S)-allantoin from urate: step 1/3.</text>
</comment>
<comment type="catalytic activity">
    <reaction evidence="10 11">
        <text>urate + O2 + H2O = 5-hydroxyisourate + H2O2</text>
        <dbReference type="Rhea" id="RHEA:21368"/>
        <dbReference type="ChEBI" id="CHEBI:15377"/>
        <dbReference type="ChEBI" id="CHEBI:15379"/>
        <dbReference type="ChEBI" id="CHEBI:16240"/>
        <dbReference type="ChEBI" id="CHEBI:17775"/>
        <dbReference type="ChEBI" id="CHEBI:18072"/>
        <dbReference type="EC" id="1.7.3.3"/>
    </reaction>
</comment>
<evidence type="ECO:0000256" key="3">
    <source>
        <dbReference type="ARBA" id="ARBA00004831"/>
    </source>
</evidence>
<evidence type="ECO:0000256" key="9">
    <source>
        <dbReference type="ARBA" id="ARBA00023140"/>
    </source>
</evidence>
<dbReference type="NCBIfam" id="TIGR03383">
    <property type="entry name" value="urate_oxi"/>
    <property type="match status" value="1"/>
</dbReference>
<dbReference type="GO" id="GO:0019628">
    <property type="term" value="P:urate catabolic process"/>
    <property type="evidence" value="ECO:0007669"/>
    <property type="project" value="UniProtKB-UniPathway"/>
</dbReference>
<evidence type="ECO:0000256" key="8">
    <source>
        <dbReference type="ARBA" id="ARBA00023002"/>
    </source>
</evidence>
<organism evidence="12 13">
    <name type="scientific">Trichogramma brassicae</name>
    <dbReference type="NCBI Taxonomy" id="86971"/>
    <lineage>
        <taxon>Eukaryota</taxon>
        <taxon>Metazoa</taxon>
        <taxon>Ecdysozoa</taxon>
        <taxon>Arthropoda</taxon>
        <taxon>Hexapoda</taxon>
        <taxon>Insecta</taxon>
        <taxon>Pterygota</taxon>
        <taxon>Neoptera</taxon>
        <taxon>Endopterygota</taxon>
        <taxon>Hymenoptera</taxon>
        <taxon>Apocrita</taxon>
        <taxon>Proctotrupomorpha</taxon>
        <taxon>Chalcidoidea</taxon>
        <taxon>Trichogrammatidae</taxon>
        <taxon>Trichogramma</taxon>
    </lineage>
</organism>
<dbReference type="UniPathway" id="UPA00394">
    <property type="reaction ID" value="UER00650"/>
</dbReference>
<evidence type="ECO:0000313" key="12">
    <source>
        <dbReference type="EMBL" id="CAB0031983.1"/>
    </source>
</evidence>
<reference evidence="12 13" key="1">
    <citation type="submission" date="2020-02" db="EMBL/GenBank/DDBJ databases">
        <authorList>
            <person name="Ferguson B K."/>
        </authorList>
    </citation>
    <scope>NUCLEOTIDE SEQUENCE [LARGE SCALE GENOMIC DNA]</scope>
</reference>
<comment type="function">
    <text evidence="1 11">Catalyzes the oxidation of uric acid to 5-hydroxyisourate, which is further processed to form (S)-allantoin.</text>
</comment>
<dbReference type="EC" id="1.7.3.3" evidence="5 11"/>
<comment type="subcellular location">
    <subcellularLocation>
        <location evidence="2">Peroxisome</location>
    </subcellularLocation>
</comment>
<evidence type="ECO:0000256" key="1">
    <source>
        <dbReference type="ARBA" id="ARBA00003860"/>
    </source>
</evidence>
<sequence>MLLTGHFLEQYPQVDEVNVNIEEYPWSRQRIGSAQHSHAFVMTPDASRFCQVSQRRAEPPAIRGGLKGLRLLKTTQSSFADFVQDDYRTLADANERIFSTIVTASWCFSTHLDVDFDRVCRIVRQCIVEEFAGPAETGVNSSSVQNTLYLAERSVLAKVRQISSIEMKMPNKHYFPFDFSKFPRLLESLSGDNERDVYVPQDNPSGVIYAQLNRKQPLTSSKL</sequence>
<dbReference type="OrthoDB" id="9992118at2759"/>
<dbReference type="PANTHER" id="PTHR42874">
    <property type="entry name" value="URICASE"/>
    <property type="match status" value="1"/>
</dbReference>
<dbReference type="GO" id="GO:0004846">
    <property type="term" value="F:urate oxidase activity"/>
    <property type="evidence" value="ECO:0007669"/>
    <property type="project" value="UniProtKB-EC"/>
</dbReference>
<dbReference type="GO" id="GO:0005777">
    <property type="term" value="C:peroxisome"/>
    <property type="evidence" value="ECO:0007669"/>
    <property type="project" value="UniProtKB-SubCell"/>
</dbReference>
<dbReference type="PRINTS" id="PR00093">
    <property type="entry name" value="URICASE"/>
</dbReference>
<dbReference type="InterPro" id="IPR002042">
    <property type="entry name" value="Uricase"/>
</dbReference>
<keyword evidence="13" id="KW-1185">Reference proteome</keyword>
<dbReference type="EMBL" id="CADCXV010000661">
    <property type="protein sequence ID" value="CAB0031983.1"/>
    <property type="molecule type" value="Genomic_DNA"/>
</dbReference>
<dbReference type="AlphaFoldDB" id="A0A6H5I8I3"/>
<proteinExistence type="inferred from homology"/>
<keyword evidence="7 11" id="KW-0659">Purine metabolism</keyword>
<dbReference type="PROSITE" id="PS00366">
    <property type="entry name" value="URICASE"/>
    <property type="match status" value="1"/>
</dbReference>
<dbReference type="Pfam" id="PF01014">
    <property type="entry name" value="Uricase"/>
    <property type="match status" value="2"/>
</dbReference>
<dbReference type="InterPro" id="IPR019842">
    <property type="entry name" value="Uricase_CS"/>
</dbReference>
<evidence type="ECO:0000256" key="7">
    <source>
        <dbReference type="ARBA" id="ARBA00022631"/>
    </source>
</evidence>
<evidence type="ECO:0000256" key="2">
    <source>
        <dbReference type="ARBA" id="ARBA00004275"/>
    </source>
</evidence>
<protein>
    <recommendedName>
        <fullName evidence="6 11">Uricase</fullName>
        <ecNumber evidence="5 11">1.7.3.3</ecNumber>
    </recommendedName>
</protein>
<evidence type="ECO:0000256" key="5">
    <source>
        <dbReference type="ARBA" id="ARBA00012598"/>
    </source>
</evidence>
<dbReference type="PANTHER" id="PTHR42874:SF1">
    <property type="entry name" value="URICASE"/>
    <property type="match status" value="1"/>
</dbReference>
<name>A0A6H5I8I3_9HYME</name>
<evidence type="ECO:0000256" key="6">
    <source>
        <dbReference type="ARBA" id="ARBA00017098"/>
    </source>
</evidence>
<accession>A0A6H5I8I3</accession>
<evidence type="ECO:0000256" key="11">
    <source>
        <dbReference type="RuleBase" id="RU004455"/>
    </source>
</evidence>
<gene>
    <name evidence="12" type="ORF">TBRA_LOCUS3937</name>
</gene>
<dbReference type="Proteomes" id="UP000479190">
    <property type="component" value="Unassembled WGS sequence"/>
</dbReference>
<keyword evidence="8 11" id="KW-0560">Oxidoreductase</keyword>
<dbReference type="GO" id="GO:0006145">
    <property type="term" value="P:purine nucleobase catabolic process"/>
    <property type="evidence" value="ECO:0007669"/>
    <property type="project" value="TreeGrafter"/>
</dbReference>
<evidence type="ECO:0000256" key="10">
    <source>
        <dbReference type="ARBA" id="ARBA00048818"/>
    </source>
</evidence>
<dbReference type="Gene3D" id="3.10.270.10">
    <property type="entry name" value="Urate Oxidase"/>
    <property type="match status" value="1"/>
</dbReference>
<evidence type="ECO:0000256" key="4">
    <source>
        <dbReference type="ARBA" id="ARBA00009760"/>
    </source>
</evidence>
<evidence type="ECO:0000313" key="13">
    <source>
        <dbReference type="Proteomes" id="UP000479190"/>
    </source>
</evidence>
<keyword evidence="9" id="KW-0576">Peroxisome</keyword>
<comment type="similarity">
    <text evidence="4 11">Belongs to the uricase family.</text>
</comment>
<dbReference type="SUPFAM" id="SSF55620">
    <property type="entry name" value="Tetrahydrobiopterin biosynthesis enzymes-like"/>
    <property type="match status" value="2"/>
</dbReference>